<reference evidence="13" key="1">
    <citation type="journal article" date="2021" name="Genome Biol. Evol.">
        <title>A High-Quality Reference Genome for a Parasitic Bivalve with Doubly Uniparental Inheritance (Bivalvia: Unionida).</title>
        <authorList>
            <person name="Smith C.H."/>
        </authorList>
    </citation>
    <scope>NUCLEOTIDE SEQUENCE</scope>
    <source>
        <strain evidence="13">CHS0354</strain>
    </source>
</reference>
<comment type="similarity">
    <text evidence="10">Belongs to the CEP41 family.</text>
</comment>
<dbReference type="Pfam" id="PF00581">
    <property type="entry name" value="Rhodanese"/>
    <property type="match status" value="1"/>
</dbReference>
<sequence length="349" mass="38739">MSAVSTSKAKKTDPMNKKIPENPKYKHVRSTLDTGHSITKYMEKIEDIRKNYRYKKDEVFKRMKVTTFVQLILQVADYENRLHTHSADNGMGDRPDTADIEVLKIQQRGSGSPTPSLAVTEGDYGAPLPERTSRSTLQGVIRGVGEVDINKDKSRIPPPEILFESGSPYLLLDIRDRDAYDQCHIITALNYPTAMLSRSVNYETKEMLSHKNQPGKIILIYDEDERTAPSAASTLVERGYDNLFMLSGGMRIAYKSFPEGLFTGTPNQNVTESSKPPTENHPATKKTFDQSDLNNLGLYLDNALSDRSVGSRLSKATTASSRMSGSYSQLSTKTTASTGSVSGRPPFKP</sequence>
<dbReference type="PROSITE" id="PS50206">
    <property type="entry name" value="RHODANESE_3"/>
    <property type="match status" value="1"/>
</dbReference>
<protein>
    <recommendedName>
        <fullName evidence="12">Rhodanese domain-containing protein</fullName>
    </recommendedName>
</protein>
<reference evidence="13" key="2">
    <citation type="journal article" date="2021" name="Genome Biol. Evol.">
        <title>Developing a high-quality reference genome for a parasitic bivalve with doubly uniparental inheritance (Bivalvia: Unionida).</title>
        <authorList>
            <person name="Smith C.H."/>
        </authorList>
    </citation>
    <scope>NUCLEOTIDE SEQUENCE</scope>
    <source>
        <strain evidence="13">CHS0354</strain>
        <tissue evidence="13">Mantle</tissue>
    </source>
</reference>
<dbReference type="PANTHER" id="PTHR44390:SF1">
    <property type="entry name" value="CENTROSOMAL PROTEIN OF 41 KDA"/>
    <property type="match status" value="1"/>
</dbReference>
<dbReference type="EMBL" id="JAEAOA010001832">
    <property type="protein sequence ID" value="KAK3608333.1"/>
    <property type="molecule type" value="Genomic_DNA"/>
</dbReference>
<evidence type="ECO:0000256" key="2">
    <source>
        <dbReference type="ARBA" id="ARBA00004300"/>
    </source>
</evidence>
<dbReference type="SMART" id="SM00450">
    <property type="entry name" value="RHOD"/>
    <property type="match status" value="1"/>
</dbReference>
<keyword evidence="9" id="KW-0966">Cell projection</keyword>
<evidence type="ECO:0000313" key="13">
    <source>
        <dbReference type="EMBL" id="KAK3608333.1"/>
    </source>
</evidence>
<name>A0AAE0TEP6_9BIVA</name>
<keyword evidence="3" id="KW-0813">Transport</keyword>
<keyword evidence="8" id="KW-0206">Cytoskeleton</keyword>
<evidence type="ECO:0000256" key="6">
    <source>
        <dbReference type="ARBA" id="ARBA00022927"/>
    </source>
</evidence>
<proteinExistence type="inferred from homology"/>
<accession>A0AAE0TEP6</accession>
<dbReference type="InterPro" id="IPR051889">
    <property type="entry name" value="CEP41"/>
</dbReference>
<keyword evidence="4" id="KW-0963">Cytoplasm</keyword>
<comment type="subcellular location">
    <subcellularLocation>
        <location evidence="1">Cytoplasm</location>
        <location evidence="1">Cytoskeleton</location>
        <location evidence="1">Cilium basal body</location>
    </subcellularLocation>
    <subcellularLocation>
        <location evidence="2">Cytoplasm</location>
        <location evidence="2">Cytoskeleton</location>
        <location evidence="2">Microtubule organizing center</location>
        <location evidence="2">Centrosome</location>
    </subcellularLocation>
</comment>
<reference evidence="13" key="3">
    <citation type="submission" date="2023-05" db="EMBL/GenBank/DDBJ databases">
        <authorList>
            <person name="Smith C.H."/>
        </authorList>
    </citation>
    <scope>NUCLEOTIDE SEQUENCE</scope>
    <source>
        <strain evidence="13">CHS0354</strain>
        <tissue evidence="13">Mantle</tissue>
    </source>
</reference>
<feature type="compositionally biased region" description="Polar residues" evidence="11">
    <location>
        <begin position="315"/>
        <end position="341"/>
    </location>
</feature>
<dbReference type="CDD" id="cd00158">
    <property type="entry name" value="RHOD"/>
    <property type="match status" value="1"/>
</dbReference>
<dbReference type="SUPFAM" id="SSF52821">
    <property type="entry name" value="Rhodanese/Cell cycle control phosphatase"/>
    <property type="match status" value="1"/>
</dbReference>
<evidence type="ECO:0000313" key="14">
    <source>
        <dbReference type="Proteomes" id="UP001195483"/>
    </source>
</evidence>
<dbReference type="InterPro" id="IPR001763">
    <property type="entry name" value="Rhodanese-like_dom"/>
</dbReference>
<feature type="region of interest" description="Disordered" evidence="11">
    <location>
        <begin position="1"/>
        <end position="24"/>
    </location>
</feature>
<keyword evidence="14" id="KW-1185">Reference proteome</keyword>
<dbReference type="GO" id="GO:0015031">
    <property type="term" value="P:protein transport"/>
    <property type="evidence" value="ECO:0007669"/>
    <property type="project" value="UniProtKB-KW"/>
</dbReference>
<dbReference type="PANTHER" id="PTHR44390">
    <property type="entry name" value="CENTROSOMAL PROTEIN OF 41 KDA"/>
    <property type="match status" value="1"/>
</dbReference>
<evidence type="ECO:0000256" key="11">
    <source>
        <dbReference type="SAM" id="MobiDB-lite"/>
    </source>
</evidence>
<feature type="compositionally biased region" description="Basic and acidic residues" evidence="11">
    <location>
        <begin position="10"/>
        <end position="24"/>
    </location>
</feature>
<comment type="caution">
    <text evidence="13">The sequence shown here is derived from an EMBL/GenBank/DDBJ whole genome shotgun (WGS) entry which is preliminary data.</text>
</comment>
<evidence type="ECO:0000256" key="7">
    <source>
        <dbReference type="ARBA" id="ARBA00023069"/>
    </source>
</evidence>
<dbReference type="GO" id="GO:0036064">
    <property type="term" value="C:ciliary basal body"/>
    <property type="evidence" value="ECO:0007669"/>
    <property type="project" value="TreeGrafter"/>
</dbReference>
<dbReference type="Gene3D" id="3.40.250.10">
    <property type="entry name" value="Rhodanese-like domain"/>
    <property type="match status" value="1"/>
</dbReference>
<dbReference type="GO" id="GO:0005813">
    <property type="term" value="C:centrosome"/>
    <property type="evidence" value="ECO:0007669"/>
    <property type="project" value="UniProtKB-SubCell"/>
</dbReference>
<feature type="region of interest" description="Disordered" evidence="11">
    <location>
        <begin position="315"/>
        <end position="349"/>
    </location>
</feature>
<dbReference type="AlphaFoldDB" id="A0AAE0TEP6"/>
<evidence type="ECO:0000256" key="5">
    <source>
        <dbReference type="ARBA" id="ARBA00022794"/>
    </source>
</evidence>
<keyword evidence="6" id="KW-0653">Protein transport</keyword>
<dbReference type="GO" id="GO:0060271">
    <property type="term" value="P:cilium assembly"/>
    <property type="evidence" value="ECO:0007669"/>
    <property type="project" value="TreeGrafter"/>
</dbReference>
<organism evidence="13 14">
    <name type="scientific">Potamilus streckersoni</name>
    <dbReference type="NCBI Taxonomy" id="2493646"/>
    <lineage>
        <taxon>Eukaryota</taxon>
        <taxon>Metazoa</taxon>
        <taxon>Spiralia</taxon>
        <taxon>Lophotrochozoa</taxon>
        <taxon>Mollusca</taxon>
        <taxon>Bivalvia</taxon>
        <taxon>Autobranchia</taxon>
        <taxon>Heteroconchia</taxon>
        <taxon>Palaeoheterodonta</taxon>
        <taxon>Unionida</taxon>
        <taxon>Unionoidea</taxon>
        <taxon>Unionidae</taxon>
        <taxon>Ambleminae</taxon>
        <taxon>Lampsilini</taxon>
        <taxon>Potamilus</taxon>
    </lineage>
</organism>
<feature type="domain" description="Rhodanese" evidence="12">
    <location>
        <begin position="165"/>
        <end position="263"/>
    </location>
</feature>
<evidence type="ECO:0000256" key="1">
    <source>
        <dbReference type="ARBA" id="ARBA00004120"/>
    </source>
</evidence>
<dbReference type="InterPro" id="IPR036873">
    <property type="entry name" value="Rhodanese-like_dom_sf"/>
</dbReference>
<gene>
    <name evidence="13" type="ORF">CHS0354_030787</name>
</gene>
<dbReference type="Proteomes" id="UP001195483">
    <property type="component" value="Unassembled WGS sequence"/>
</dbReference>
<evidence type="ECO:0000259" key="12">
    <source>
        <dbReference type="PROSITE" id="PS50206"/>
    </source>
</evidence>
<keyword evidence="7" id="KW-0969">Cilium</keyword>
<evidence type="ECO:0000256" key="8">
    <source>
        <dbReference type="ARBA" id="ARBA00023212"/>
    </source>
</evidence>
<feature type="region of interest" description="Disordered" evidence="11">
    <location>
        <begin position="264"/>
        <end position="290"/>
    </location>
</feature>
<keyword evidence="5" id="KW-0970">Cilium biogenesis/degradation</keyword>
<evidence type="ECO:0000256" key="3">
    <source>
        <dbReference type="ARBA" id="ARBA00022448"/>
    </source>
</evidence>
<feature type="compositionally biased region" description="Polar residues" evidence="11">
    <location>
        <begin position="264"/>
        <end position="277"/>
    </location>
</feature>
<evidence type="ECO:0000256" key="4">
    <source>
        <dbReference type="ARBA" id="ARBA00022490"/>
    </source>
</evidence>
<evidence type="ECO:0000256" key="10">
    <source>
        <dbReference type="ARBA" id="ARBA00038465"/>
    </source>
</evidence>
<evidence type="ECO:0000256" key="9">
    <source>
        <dbReference type="ARBA" id="ARBA00023273"/>
    </source>
</evidence>